<evidence type="ECO:0000313" key="2">
    <source>
        <dbReference type="Proteomes" id="UP001501480"/>
    </source>
</evidence>
<dbReference type="Gene3D" id="3.30.530.20">
    <property type="match status" value="1"/>
</dbReference>
<evidence type="ECO:0008006" key="3">
    <source>
        <dbReference type="Google" id="ProtNLM"/>
    </source>
</evidence>
<dbReference type="Proteomes" id="UP001501480">
    <property type="component" value="Unassembled WGS sequence"/>
</dbReference>
<keyword evidence="2" id="KW-1185">Reference proteome</keyword>
<dbReference type="SUPFAM" id="SSF55961">
    <property type="entry name" value="Bet v1-like"/>
    <property type="match status" value="1"/>
</dbReference>
<name>A0ABN2VSV9_9ACTN</name>
<dbReference type="RefSeq" id="WP_344324204.1">
    <property type="nucleotide sequence ID" value="NZ_BAAAPY010000001.1"/>
</dbReference>
<comment type="caution">
    <text evidence="1">The sequence shown here is derived from an EMBL/GenBank/DDBJ whole genome shotgun (WGS) entry which is preliminary data.</text>
</comment>
<proteinExistence type="predicted"/>
<reference evidence="1 2" key="1">
    <citation type="journal article" date="2019" name="Int. J. Syst. Evol. Microbiol.">
        <title>The Global Catalogue of Microorganisms (GCM) 10K type strain sequencing project: providing services to taxonomists for standard genome sequencing and annotation.</title>
        <authorList>
            <consortium name="The Broad Institute Genomics Platform"/>
            <consortium name="The Broad Institute Genome Sequencing Center for Infectious Disease"/>
            <person name="Wu L."/>
            <person name="Ma J."/>
        </authorList>
    </citation>
    <scope>NUCLEOTIDE SEQUENCE [LARGE SCALE GENOMIC DNA]</scope>
    <source>
        <strain evidence="1 2">JCM 15749</strain>
    </source>
</reference>
<sequence>MRRTCSVRSAAAPDEVWRLMARPAEWSTWAPHVRGAWGLGDPEVEVGRRGAARLLGALPVPARIDAVDPGRSWTWSVGPVRLEHSVDPADADGEVDGVRRRSVVTMTVEAPAPIAATYAPVVAFFTHRLARVAER</sequence>
<evidence type="ECO:0000313" key="1">
    <source>
        <dbReference type="EMBL" id="GAA2071416.1"/>
    </source>
</evidence>
<accession>A0ABN2VSV9</accession>
<gene>
    <name evidence="1" type="ORF">GCM10009821_06440</name>
</gene>
<dbReference type="Pfam" id="PF10604">
    <property type="entry name" value="Polyketide_cyc2"/>
    <property type="match status" value="1"/>
</dbReference>
<dbReference type="InterPro" id="IPR019587">
    <property type="entry name" value="Polyketide_cyclase/dehydratase"/>
</dbReference>
<organism evidence="1 2">
    <name type="scientific">Aeromicrobium halocynthiae</name>
    <dbReference type="NCBI Taxonomy" id="560557"/>
    <lineage>
        <taxon>Bacteria</taxon>
        <taxon>Bacillati</taxon>
        <taxon>Actinomycetota</taxon>
        <taxon>Actinomycetes</taxon>
        <taxon>Propionibacteriales</taxon>
        <taxon>Nocardioidaceae</taxon>
        <taxon>Aeromicrobium</taxon>
    </lineage>
</organism>
<dbReference type="InterPro" id="IPR023393">
    <property type="entry name" value="START-like_dom_sf"/>
</dbReference>
<dbReference type="EMBL" id="BAAAPY010000001">
    <property type="protein sequence ID" value="GAA2071416.1"/>
    <property type="molecule type" value="Genomic_DNA"/>
</dbReference>
<protein>
    <recommendedName>
        <fullName evidence="3">SRPBCC family protein</fullName>
    </recommendedName>
</protein>